<dbReference type="SMART" id="SM01260">
    <property type="entry name" value="LANC_like"/>
    <property type="match status" value="1"/>
</dbReference>
<dbReference type="InterPro" id="IPR007822">
    <property type="entry name" value="LANC-like"/>
</dbReference>
<evidence type="ECO:0000256" key="5">
    <source>
        <dbReference type="ARBA" id="ARBA00022840"/>
    </source>
</evidence>
<dbReference type="PANTHER" id="PTHR43671">
    <property type="entry name" value="SERINE/THREONINE-PROTEIN KINASE NEK"/>
    <property type="match status" value="1"/>
</dbReference>
<dbReference type="Gene3D" id="1.50.10.10">
    <property type="match status" value="1"/>
</dbReference>
<dbReference type="Proteomes" id="UP000189739">
    <property type="component" value="Unassembled WGS sequence"/>
</dbReference>
<dbReference type="EC" id="2.7.11.1" evidence="1"/>
<dbReference type="PANTHER" id="PTHR43671:SF13">
    <property type="entry name" value="SERINE_THREONINE-PROTEIN KINASE NEK2"/>
    <property type="match status" value="1"/>
</dbReference>
<dbReference type="Gene3D" id="1.10.510.10">
    <property type="entry name" value="Transferase(Phosphotransferase) domain 1"/>
    <property type="match status" value="1"/>
</dbReference>
<accession>A0A1S9PIB1</accession>
<dbReference type="GO" id="GO:0004674">
    <property type="term" value="F:protein serine/threonine kinase activity"/>
    <property type="evidence" value="ECO:0007669"/>
    <property type="project" value="UniProtKB-EC"/>
</dbReference>
<dbReference type="SMART" id="SM00220">
    <property type="entry name" value="S_TKc"/>
    <property type="match status" value="1"/>
</dbReference>
<dbReference type="InterPro" id="IPR050660">
    <property type="entry name" value="NEK_Ser/Thr_kinase"/>
</dbReference>
<evidence type="ECO:0000256" key="3">
    <source>
        <dbReference type="ARBA" id="ARBA00022741"/>
    </source>
</evidence>
<reference evidence="7 8" key="1">
    <citation type="submission" date="2016-07" db="EMBL/GenBank/DDBJ databases">
        <title>Genomic analysis of zinc-resistant bacterium Mucilaginibacter pedocola TBZ30.</title>
        <authorList>
            <person name="Huang J."/>
            <person name="Tang J."/>
        </authorList>
    </citation>
    <scope>NUCLEOTIDE SEQUENCE [LARGE SCALE GENOMIC DNA]</scope>
    <source>
        <strain evidence="7 8">TBZ30</strain>
    </source>
</reference>
<keyword evidence="2" id="KW-0808">Transferase</keyword>
<dbReference type="RefSeq" id="WP_078347840.1">
    <property type="nucleotide sequence ID" value="NZ_MBTF01000008.1"/>
</dbReference>
<organism evidence="7 8">
    <name type="scientific">Mucilaginibacter pedocola</name>
    <dbReference type="NCBI Taxonomy" id="1792845"/>
    <lineage>
        <taxon>Bacteria</taxon>
        <taxon>Pseudomonadati</taxon>
        <taxon>Bacteroidota</taxon>
        <taxon>Sphingobacteriia</taxon>
        <taxon>Sphingobacteriales</taxon>
        <taxon>Sphingobacteriaceae</taxon>
        <taxon>Mucilaginibacter</taxon>
    </lineage>
</organism>
<dbReference type="Pfam" id="PF25816">
    <property type="entry name" value="RamC_N"/>
    <property type="match status" value="1"/>
</dbReference>
<dbReference type="EMBL" id="MBTF01000008">
    <property type="protein sequence ID" value="OOQ60298.1"/>
    <property type="molecule type" value="Genomic_DNA"/>
</dbReference>
<dbReference type="GO" id="GO:0005975">
    <property type="term" value="P:carbohydrate metabolic process"/>
    <property type="evidence" value="ECO:0007669"/>
    <property type="project" value="InterPro"/>
</dbReference>
<dbReference type="InterPro" id="IPR057929">
    <property type="entry name" value="RamC_N"/>
</dbReference>
<evidence type="ECO:0000259" key="6">
    <source>
        <dbReference type="PROSITE" id="PS50011"/>
    </source>
</evidence>
<comment type="caution">
    <text evidence="7">The sequence shown here is derived from an EMBL/GenBank/DDBJ whole genome shotgun (WGS) entry which is preliminary data.</text>
</comment>
<dbReference type="PROSITE" id="PS50011">
    <property type="entry name" value="PROTEIN_KINASE_DOM"/>
    <property type="match status" value="1"/>
</dbReference>
<dbReference type="GO" id="GO:0031179">
    <property type="term" value="P:peptide modification"/>
    <property type="evidence" value="ECO:0007669"/>
    <property type="project" value="InterPro"/>
</dbReference>
<name>A0A1S9PIB1_9SPHI</name>
<dbReference type="AlphaFoldDB" id="A0A1S9PIB1"/>
<dbReference type="GO" id="GO:0005524">
    <property type="term" value="F:ATP binding"/>
    <property type="evidence" value="ECO:0007669"/>
    <property type="project" value="UniProtKB-KW"/>
</dbReference>
<sequence>MKPVEEYSSDLNATVAFTKSIGPAASYSAYIAPYVLPIAAVPPYIFFGGRTDKAGWLIHISVVRQQMAALLDKLLRYLIATNLPVSIPTDLEQHSRILDGRSGLSNVAKVLNIHIVDEPAFCKILADLVEMVTGFKGPAIYDTISTGTQVYISWGRLPDGHPEPASLDERPGHLPEIRGLLKKIRSATCHMPELRAKLRACQKRPRRLLGLKYVPLQTLKADPKGAVLKCIRLNRLYNIDWCIIKQAERYQSFDDAGRDIRDRLTWQYRLHQELAGKINIPKAYELFSIGEHMALSLQHITGQPMAEYFNGLLNGEAYEHTTFENRDKVLEALINAIRMIGDLHRYGYVHRDINPENFMVTEQHEVYLLDLELCYSLKNELPDPPFALGTIGYMSPQRTAIALPVISDDIYAIGACLIRAFTGTSPVRFNTSEHGMLAKQLGYFIADQSLSRLIGACLHPDPSYRPHITDILHFLKAKRSLPHLPPEVPAMVGRDLLTGAIRAGAATFLSSYFTDENKCWYPNGGVIPSPVHVCFRVLAKAASLDIELLGDQEVFDSNLKILDGALPTIEHQPSLSAMDQALVNWITWLELEKAGLARIDRALTPKPEGTGPVSEISKYESVSELLRHGQYIMGYLDLAPSVFLENRLREVIDTLIRSQDAGGNWKMATGDGSLPFGQSDGIAGIITLLIRYVTRFGHENADTAIASGLGYLVQNRIDANGYLTWPVAKDKGLIDPWMGAGFTGIAYVFILGYERYGAESYKLAATGALALHPEYISNGSMGMQDGLTGLAGVYFEASRVFQDVQWERRAHHIVQVILHTGREINGYRFWPEEDNVPISIRSLTTHAAIVCCLLKCLSPEKVSFPFLYELHI</sequence>
<evidence type="ECO:0000256" key="2">
    <source>
        <dbReference type="ARBA" id="ARBA00022679"/>
    </source>
</evidence>
<proteinExistence type="predicted"/>
<dbReference type="STRING" id="1792845.BC343_26460"/>
<evidence type="ECO:0000313" key="7">
    <source>
        <dbReference type="EMBL" id="OOQ60298.1"/>
    </source>
</evidence>
<feature type="domain" description="Protein kinase" evidence="6">
    <location>
        <begin position="213"/>
        <end position="484"/>
    </location>
</feature>
<dbReference type="Pfam" id="PF05147">
    <property type="entry name" value="LANC_like"/>
    <property type="match status" value="1"/>
</dbReference>
<dbReference type="SUPFAM" id="SSF56112">
    <property type="entry name" value="Protein kinase-like (PK-like)"/>
    <property type="match status" value="1"/>
</dbReference>
<protein>
    <recommendedName>
        <fullName evidence="1">non-specific serine/threonine protein kinase</fullName>
        <ecNumber evidence="1">2.7.11.1</ecNumber>
    </recommendedName>
</protein>
<gene>
    <name evidence="7" type="ORF">BC343_26460</name>
</gene>
<dbReference type="SUPFAM" id="SSF158745">
    <property type="entry name" value="LanC-like"/>
    <property type="match status" value="1"/>
</dbReference>
<keyword evidence="8" id="KW-1185">Reference proteome</keyword>
<keyword evidence="5" id="KW-0067">ATP-binding</keyword>
<evidence type="ECO:0000313" key="8">
    <source>
        <dbReference type="Proteomes" id="UP000189739"/>
    </source>
</evidence>
<evidence type="ECO:0000256" key="4">
    <source>
        <dbReference type="ARBA" id="ARBA00022777"/>
    </source>
</evidence>
<dbReference type="InterPro" id="IPR012341">
    <property type="entry name" value="6hp_glycosidase-like_sf"/>
</dbReference>
<dbReference type="OrthoDB" id="9813021at2"/>
<evidence type="ECO:0000256" key="1">
    <source>
        <dbReference type="ARBA" id="ARBA00012513"/>
    </source>
</evidence>
<dbReference type="Pfam" id="PF00069">
    <property type="entry name" value="Pkinase"/>
    <property type="match status" value="1"/>
</dbReference>
<keyword evidence="4" id="KW-0418">Kinase</keyword>
<dbReference type="InterPro" id="IPR011009">
    <property type="entry name" value="Kinase-like_dom_sf"/>
</dbReference>
<keyword evidence="3" id="KW-0547">Nucleotide-binding</keyword>
<dbReference type="InterPro" id="IPR000719">
    <property type="entry name" value="Prot_kinase_dom"/>
</dbReference>